<accession>A0A3R9NLZ0</accession>
<dbReference type="OrthoDB" id="2987980at2"/>
<sequence length="518" mass="57360">MNLLAFADSIIERSSSFQNLQVTVYDPITGQLADLIRDLSVRMRELEAEEHFGKLRSALRSYLFSLRATPLPPNDPFIFPEMLGAQLSNAAVLTDDEGLSRIFEQLESILDELSHQHASVAGQALYSYLSDLKPGTGVAVAVPEGRFAPWVRAWLEGVTAELSVMVDVVKWPADLRNAVYDQVCFFGLEEWYSGDLLRSGRAGTFIHFLFSWMSAEPQVASWFGDHPLARRTPPEASQTSRKYFAAGEPALSAEPLMQTHPAIPTAELEISPNMLENVLSAKREAFNSEGSAGETAKARLYMLEGMHAVYLNAKPGAKEWGMSTAYELTKKMVAELRAGDFVMLRTGYDRDYVIQQANRVMGGRCKELRQCERTWKAALSGVIASSTLARVATELRAAGCLSAEEGNVRGWAHGSTIRPDNPAYFAIILDYVGMGADTEYYWRCLSAVQNAHLRAGVHIASEVRSLFRKVNSLELEREGRMVRSIPGTRVEYTLMRITADAGPIEVIPQGLLNQVLAL</sequence>
<gene>
    <name evidence="1" type="ORF">EI293_20915</name>
</gene>
<name>A0A3R9NLZ0_9BACT</name>
<dbReference type="EMBL" id="RWIU01000010">
    <property type="protein sequence ID" value="RSK38986.1"/>
    <property type="molecule type" value="Genomic_DNA"/>
</dbReference>
<dbReference type="AlphaFoldDB" id="A0A3R9NLZ0"/>
<keyword evidence="2" id="KW-1185">Reference proteome</keyword>
<evidence type="ECO:0000313" key="2">
    <source>
        <dbReference type="Proteomes" id="UP000270291"/>
    </source>
</evidence>
<proteinExistence type="predicted"/>
<evidence type="ECO:0000313" key="1">
    <source>
        <dbReference type="EMBL" id="RSK38986.1"/>
    </source>
</evidence>
<dbReference type="RefSeq" id="WP_125440506.1">
    <property type="nucleotide sequence ID" value="NZ_RWIU01000010.1"/>
</dbReference>
<comment type="caution">
    <text evidence="1">The sequence shown here is derived from an EMBL/GenBank/DDBJ whole genome shotgun (WGS) entry which is preliminary data.</text>
</comment>
<organism evidence="1 2">
    <name type="scientific">Hymenobacter perfusus</name>
    <dbReference type="NCBI Taxonomy" id="1236770"/>
    <lineage>
        <taxon>Bacteria</taxon>
        <taxon>Pseudomonadati</taxon>
        <taxon>Bacteroidota</taxon>
        <taxon>Cytophagia</taxon>
        <taxon>Cytophagales</taxon>
        <taxon>Hymenobacteraceae</taxon>
        <taxon>Hymenobacter</taxon>
    </lineage>
</organism>
<protein>
    <submittedName>
        <fullName evidence="1">Uncharacterized protein</fullName>
    </submittedName>
</protein>
<dbReference type="Proteomes" id="UP000270291">
    <property type="component" value="Unassembled WGS sequence"/>
</dbReference>
<reference evidence="1 2" key="1">
    <citation type="submission" date="2018-12" db="EMBL/GenBank/DDBJ databases">
        <authorList>
            <person name="Feng G."/>
            <person name="Zhu H."/>
        </authorList>
    </citation>
    <scope>NUCLEOTIDE SEQUENCE [LARGE SCALE GENOMIC DNA]</scope>
    <source>
        <strain evidence="1 2">LMG 26000</strain>
    </source>
</reference>